<proteinExistence type="predicted"/>
<dbReference type="GeneID" id="93791125"/>
<dbReference type="InterPro" id="IPR029058">
    <property type="entry name" value="AB_hydrolase_fold"/>
</dbReference>
<dbReference type="SUPFAM" id="SSF53474">
    <property type="entry name" value="alpha/beta-Hydrolases"/>
    <property type="match status" value="1"/>
</dbReference>
<organism evidence="3">
    <name type="scientific">Staphylococcus schleiferi</name>
    <dbReference type="NCBI Taxonomy" id="1295"/>
    <lineage>
        <taxon>Bacteria</taxon>
        <taxon>Bacillati</taxon>
        <taxon>Bacillota</taxon>
        <taxon>Bacilli</taxon>
        <taxon>Bacillales</taxon>
        <taxon>Staphylococcaceae</taxon>
        <taxon>Staphylococcus</taxon>
    </lineage>
</organism>
<evidence type="ECO:0000313" key="3">
    <source>
        <dbReference type="EMBL" id="SUM90448.1"/>
    </source>
</evidence>
<name>A0A7Z7VYY9_STASC</name>
<dbReference type="InterPro" id="IPR001031">
    <property type="entry name" value="Thioesterase"/>
</dbReference>
<dbReference type="Proteomes" id="UP000264146">
    <property type="component" value="Chromosome"/>
</dbReference>
<accession>A0A7Z7VYY9</accession>
<gene>
    <name evidence="3" type="ORF">NCTC12218_02496</name>
</gene>
<feature type="domain" description="Thioesterase" evidence="1">
    <location>
        <begin position="19"/>
        <end position="89"/>
    </location>
</feature>
<protein>
    <submittedName>
        <fullName evidence="3">Iron aquisition yersiniabactin synthesis enzyme (Irp2)</fullName>
    </submittedName>
</protein>
<dbReference type="Pfam" id="PF00975">
    <property type="entry name" value="Thioesterase"/>
    <property type="match status" value="1"/>
</dbReference>
<evidence type="ECO:0000313" key="2">
    <source>
        <dbReference type="EMBL" id="CAD7360794.1"/>
    </source>
</evidence>
<dbReference type="Gene3D" id="3.40.50.1820">
    <property type="entry name" value="alpha/beta hydrolase"/>
    <property type="match status" value="1"/>
</dbReference>
<reference evidence="2 4" key="2">
    <citation type="submission" date="2020-11" db="EMBL/GenBank/DDBJ databases">
        <authorList>
            <consortium name="Pathogen Informatics"/>
        </authorList>
    </citation>
    <scope>NUCLEOTIDE SEQUENCE [LARGE SCALE GENOMIC DNA]</scope>
    <source>
        <strain evidence="2 4">NCTC12218</strain>
    </source>
</reference>
<dbReference type="RefSeq" id="WP_016425671.1">
    <property type="nucleotide sequence ID" value="NZ_CABKRV010000002.1"/>
</dbReference>
<evidence type="ECO:0000259" key="1">
    <source>
        <dbReference type="Pfam" id="PF00975"/>
    </source>
</evidence>
<reference evidence="3" key="1">
    <citation type="submission" date="2018-06" db="EMBL/GenBank/DDBJ databases">
        <authorList>
            <consortium name="Pathogen Informatics"/>
            <person name="Doyle S."/>
        </authorList>
    </citation>
    <scope>NUCLEOTIDE SEQUENCE [LARGE SCALE GENOMIC DNA]</scope>
    <source>
        <strain evidence="3">NCTC12218</strain>
    </source>
</reference>
<dbReference type="AlphaFoldDB" id="A0A7Z7VYY9"/>
<sequence>MLDELKTNDRDAIAGITIQDQEKYCHIEKHQLVKKISEEYADLIEESGYKSVHLVGYCSGGLIAMEVASMLMLSDVDVDNVTLIDTSPSPLSEIDYMVSEMAFIQTHFITIKDVLPTID</sequence>
<dbReference type="EMBL" id="UHEF01000001">
    <property type="protein sequence ID" value="SUM90448.1"/>
    <property type="molecule type" value="Genomic_DNA"/>
</dbReference>
<evidence type="ECO:0000313" key="4">
    <source>
        <dbReference type="Proteomes" id="UP000264146"/>
    </source>
</evidence>
<dbReference type="EMBL" id="LR962863">
    <property type="protein sequence ID" value="CAD7360794.1"/>
    <property type="molecule type" value="Genomic_DNA"/>
</dbReference>